<protein>
    <recommendedName>
        <fullName evidence="4">DUF11 domain-containing protein</fullName>
    </recommendedName>
</protein>
<dbReference type="EMBL" id="MHMY01000003">
    <property type="protein sequence ID" value="OGZ35959.1"/>
    <property type="molecule type" value="Genomic_DNA"/>
</dbReference>
<reference evidence="2 3" key="1">
    <citation type="journal article" date="2016" name="Nat. Commun.">
        <title>Thousands of microbial genomes shed light on interconnected biogeochemical processes in an aquifer system.</title>
        <authorList>
            <person name="Anantharaman K."/>
            <person name="Brown C.T."/>
            <person name="Hug L.A."/>
            <person name="Sharon I."/>
            <person name="Castelle C.J."/>
            <person name="Probst A.J."/>
            <person name="Thomas B.C."/>
            <person name="Singh A."/>
            <person name="Wilkins M.J."/>
            <person name="Karaoz U."/>
            <person name="Brodie E.L."/>
            <person name="Williams K.H."/>
            <person name="Hubbard S.S."/>
            <person name="Banfield J.F."/>
        </authorList>
    </citation>
    <scope>NUCLEOTIDE SEQUENCE [LARGE SCALE GENOMIC DNA]</scope>
</reference>
<proteinExistence type="predicted"/>
<organism evidence="2 3">
    <name type="scientific">Candidatus Portnoybacteria bacterium RIFCSPHIGHO2_01_FULL_40_12b</name>
    <dbReference type="NCBI Taxonomy" id="1801994"/>
    <lineage>
        <taxon>Bacteria</taxon>
        <taxon>Candidatus Portnoyibacteriota</taxon>
    </lineage>
</organism>
<sequence>MELEELKRKLYKPGAEFEERLKEPEIFKPGREKEKIKLEQWQKTEKKKTFFTPKRKTYLFRLGIGLGVVFLIIIGLTIWRGLTSFDKNKVSLEILGPERLVSGDEAVYTIKYKNNTKIVLKEVKLIFYYPSESQLQGTGDLIQTVDLDNLGAGEENKVELKARIIGLKDSKKTAKAKLSYRPSTINSHFENETEFSTEIFSVPLVLDFDLPDRLTSGQSFSFTLEYHNQAQVDFKDLRLELEYPAGFNLKSAEPLPVERDNIWSIGDLMSGAKGKIFLNGTIEGQEGERKSFQAKLGVLKDNQFVSYAEIIEALQISVSPLFVSQTVNDVANYIGKAGEILKYKIKYKNTTDMSINEIIITAHLEGQALDLSSLNLEKGSFDGVNQLITWNAGNLPELGLLEPYKEGEIGFSVKIKKPLPIKTYNDKNFIITNTVKIDSFKPPLPLINIQIKGESELVVKIASELAIRAKGFFRDDLIQNSGPLPPKIGQTTTYTIKWQLSNTSNDLKNVKVIAYLPPHVQWMNKIEPAGFDLKYNSQTGQLVWFVGDLPSATGILSPVKQAAFQVSITPGLAHLGKLVELIGQSRATGQDSFIGLELESSDKPIDTDLPDDLTIKSRDGTVVE</sequence>
<comment type="caution">
    <text evidence="2">The sequence shown here is derived from an EMBL/GenBank/DDBJ whole genome shotgun (WGS) entry which is preliminary data.</text>
</comment>
<evidence type="ECO:0008006" key="4">
    <source>
        <dbReference type="Google" id="ProtNLM"/>
    </source>
</evidence>
<keyword evidence="1" id="KW-1133">Transmembrane helix</keyword>
<gene>
    <name evidence="2" type="ORF">A2815_02580</name>
</gene>
<accession>A0A1G2FD13</accession>
<evidence type="ECO:0000256" key="1">
    <source>
        <dbReference type="SAM" id="Phobius"/>
    </source>
</evidence>
<keyword evidence="1" id="KW-0812">Transmembrane</keyword>
<dbReference type="Proteomes" id="UP000176974">
    <property type="component" value="Unassembled WGS sequence"/>
</dbReference>
<name>A0A1G2FD13_9BACT</name>
<evidence type="ECO:0000313" key="3">
    <source>
        <dbReference type="Proteomes" id="UP000176974"/>
    </source>
</evidence>
<evidence type="ECO:0000313" key="2">
    <source>
        <dbReference type="EMBL" id="OGZ35959.1"/>
    </source>
</evidence>
<dbReference type="AlphaFoldDB" id="A0A1G2FD13"/>
<feature type="transmembrane region" description="Helical" evidence="1">
    <location>
        <begin position="58"/>
        <end position="79"/>
    </location>
</feature>
<keyword evidence="1" id="KW-0472">Membrane</keyword>